<keyword evidence="2" id="KW-0479">Metal-binding</keyword>
<accession>A0AAJ1IDM4</accession>
<evidence type="ECO:0000256" key="1">
    <source>
        <dbReference type="ARBA" id="ARBA00010312"/>
    </source>
</evidence>
<dbReference type="Gene3D" id="2.20.25.90">
    <property type="entry name" value="ADC-like domains"/>
    <property type="match status" value="1"/>
</dbReference>
<dbReference type="InterPro" id="IPR006963">
    <property type="entry name" value="Mopterin_OxRdtase_4Fe-4S_dom"/>
</dbReference>
<dbReference type="PROSITE" id="PS51669">
    <property type="entry name" value="4FE4S_MOW_BIS_MGD"/>
    <property type="match status" value="1"/>
</dbReference>
<evidence type="ECO:0000313" key="6">
    <source>
        <dbReference type="EMBL" id="MDC7226254.1"/>
    </source>
</evidence>
<dbReference type="InterPro" id="IPR050612">
    <property type="entry name" value="Prok_Mopterin_Oxidored"/>
</dbReference>
<dbReference type="Proteomes" id="UP001221217">
    <property type="component" value="Unassembled WGS sequence"/>
</dbReference>
<reference evidence="6 7" key="1">
    <citation type="submission" date="2022-12" db="EMBL/GenBank/DDBJ databases">
        <title>Metagenome assembled genome from gulf of manar.</title>
        <authorList>
            <person name="Kohli P."/>
            <person name="Pk S."/>
            <person name="Venkata Ramana C."/>
            <person name="Sasikala C."/>
        </authorList>
    </citation>
    <scope>NUCLEOTIDE SEQUENCE [LARGE SCALE GENOMIC DNA]</scope>
    <source>
        <strain evidence="6">JB008</strain>
    </source>
</reference>
<dbReference type="Pfam" id="PF00384">
    <property type="entry name" value="Molybdopterin"/>
    <property type="match status" value="1"/>
</dbReference>
<dbReference type="Gene3D" id="3.40.50.740">
    <property type="match status" value="1"/>
</dbReference>
<evidence type="ECO:0000256" key="4">
    <source>
        <dbReference type="ARBA" id="ARBA00023014"/>
    </source>
</evidence>
<organism evidence="6 7">
    <name type="scientific">Candidatus Thalassospirochaeta sargassi</name>
    <dbReference type="NCBI Taxonomy" id="3119039"/>
    <lineage>
        <taxon>Bacteria</taxon>
        <taxon>Pseudomonadati</taxon>
        <taxon>Spirochaetota</taxon>
        <taxon>Spirochaetia</taxon>
        <taxon>Spirochaetales</taxon>
        <taxon>Spirochaetaceae</taxon>
        <taxon>Candidatus Thalassospirochaeta</taxon>
    </lineage>
</organism>
<sequence length="669" mass="72661">MKIPVSCNKDCGAGCPLQAEVENGRIIKINDSDEKGEWMSGCGRGYRAHRLIYHPDRLKKPLIKDPSSGSFREAGWDEALNYTAENLLRIRDSYGPRSILHSGGSGSCRGALHNSHKLAVRFLSLFGGCTSSSDSYSSAATSFAAPYVYGTSYCGFDAAAIKDSRFVFMPGANIADLRFGCELFNRLRALRKSGVPMIILDPRKTRSVSGLDAEWIQILPGTDAAFVAAVIYELLEHGGADEVFIERCTHGFELFRSWLYEQPVKNAEWASGICGCPATSVRTVAEHYRRYSPAALIPGLSIQRNLGGEDAARMMAVLQAVTGNAGRSGGSSGINPWGRLPGPRCGKLGRSPESAGARMRFSPVYVWPDMVLDPDLEPPLKASYNIGGNYLVQGADTNKSVRAWNSLEFSVTHELFMTPTAAASDVVLPVADFLERNDIVFPEGNFLLYSSRAVEPPAGVKTDYEILCLLAGKLGFGEAFSEGRTEDDWLDFFIEASDIEDSAEFKSRGIWFGKDCSRTAFTDFAADPLAHPLQTPSGRIEISSIEFEKAGGNLFPVYTPIKTGRAFRMVTPHSGRRINSQFKMMESPVNGSLFMNAEDAAAMGIEQGSPVRVISSSGSIETVADISMEMMRGTACLDCSYSNVLTSSVPTLPSKGARTHSTFVDIEPA</sequence>
<dbReference type="SMART" id="SM00926">
    <property type="entry name" value="Molybdop_Fe4S4"/>
    <property type="match status" value="1"/>
</dbReference>
<evidence type="ECO:0000256" key="3">
    <source>
        <dbReference type="ARBA" id="ARBA00023004"/>
    </source>
</evidence>
<dbReference type="Pfam" id="PF01568">
    <property type="entry name" value="Molydop_binding"/>
    <property type="match status" value="1"/>
</dbReference>
<dbReference type="GO" id="GO:0051536">
    <property type="term" value="F:iron-sulfur cluster binding"/>
    <property type="evidence" value="ECO:0007669"/>
    <property type="project" value="UniProtKB-KW"/>
</dbReference>
<dbReference type="Pfam" id="PF04879">
    <property type="entry name" value="Molybdop_Fe4S4"/>
    <property type="match status" value="1"/>
</dbReference>
<name>A0AAJ1IDM4_9SPIO</name>
<dbReference type="GO" id="GO:0009061">
    <property type="term" value="P:anaerobic respiration"/>
    <property type="evidence" value="ECO:0007669"/>
    <property type="project" value="TreeGrafter"/>
</dbReference>
<dbReference type="GO" id="GO:0016491">
    <property type="term" value="F:oxidoreductase activity"/>
    <property type="evidence" value="ECO:0007669"/>
    <property type="project" value="InterPro"/>
</dbReference>
<dbReference type="GO" id="GO:0030288">
    <property type="term" value="C:outer membrane-bounded periplasmic space"/>
    <property type="evidence" value="ECO:0007669"/>
    <property type="project" value="TreeGrafter"/>
</dbReference>
<evidence type="ECO:0000256" key="2">
    <source>
        <dbReference type="ARBA" id="ARBA00022723"/>
    </source>
</evidence>
<keyword evidence="3" id="KW-0408">Iron</keyword>
<protein>
    <submittedName>
        <fullName evidence="6">Molybdopterin-dependent oxidoreductase</fullName>
    </submittedName>
</protein>
<dbReference type="AlphaFoldDB" id="A0AAJ1IDM4"/>
<dbReference type="SUPFAM" id="SSF50692">
    <property type="entry name" value="ADC-like"/>
    <property type="match status" value="1"/>
</dbReference>
<gene>
    <name evidence="6" type="ORF">PQJ61_05780</name>
</gene>
<evidence type="ECO:0000313" key="7">
    <source>
        <dbReference type="Proteomes" id="UP001221217"/>
    </source>
</evidence>
<comment type="similarity">
    <text evidence="1">Belongs to the prokaryotic molybdopterin-containing oxidoreductase family.</text>
</comment>
<dbReference type="InterPro" id="IPR006656">
    <property type="entry name" value="Mopterin_OxRdtase"/>
</dbReference>
<dbReference type="InterPro" id="IPR009010">
    <property type="entry name" value="Asp_de-COase-like_dom_sf"/>
</dbReference>
<keyword evidence="4" id="KW-0411">Iron-sulfur</keyword>
<dbReference type="GO" id="GO:0030151">
    <property type="term" value="F:molybdenum ion binding"/>
    <property type="evidence" value="ECO:0007669"/>
    <property type="project" value="TreeGrafter"/>
</dbReference>
<dbReference type="PANTHER" id="PTHR43742">
    <property type="entry name" value="TRIMETHYLAMINE-N-OXIDE REDUCTASE"/>
    <property type="match status" value="1"/>
</dbReference>
<dbReference type="InterPro" id="IPR006657">
    <property type="entry name" value="MoPterin_dinucl-bd_dom"/>
</dbReference>
<dbReference type="GO" id="GO:0043546">
    <property type="term" value="F:molybdopterin cofactor binding"/>
    <property type="evidence" value="ECO:0007669"/>
    <property type="project" value="InterPro"/>
</dbReference>
<dbReference type="SUPFAM" id="SSF53706">
    <property type="entry name" value="Formate dehydrogenase/DMSO reductase, domains 1-3"/>
    <property type="match status" value="1"/>
</dbReference>
<proteinExistence type="inferred from homology"/>
<dbReference type="EMBL" id="JAQQAL010000011">
    <property type="protein sequence ID" value="MDC7226254.1"/>
    <property type="molecule type" value="Genomic_DNA"/>
</dbReference>
<dbReference type="Gene3D" id="2.40.40.20">
    <property type="match status" value="1"/>
</dbReference>
<dbReference type="Gene3D" id="3.40.228.10">
    <property type="entry name" value="Dimethylsulfoxide Reductase, domain 2"/>
    <property type="match status" value="1"/>
</dbReference>
<evidence type="ECO:0000259" key="5">
    <source>
        <dbReference type="PROSITE" id="PS51669"/>
    </source>
</evidence>
<dbReference type="GO" id="GO:0009055">
    <property type="term" value="F:electron transfer activity"/>
    <property type="evidence" value="ECO:0007669"/>
    <property type="project" value="TreeGrafter"/>
</dbReference>
<dbReference type="Gene3D" id="3.30.2070.10">
    <property type="entry name" value="Formate dehydrogenase/DMSO reductase"/>
    <property type="match status" value="1"/>
</dbReference>
<comment type="caution">
    <text evidence="6">The sequence shown here is derived from an EMBL/GenBank/DDBJ whole genome shotgun (WGS) entry which is preliminary data.</text>
</comment>
<dbReference type="PANTHER" id="PTHR43742:SF3">
    <property type="entry name" value="DIMETHYL SULFOXIDE REDUCTASE DMSA"/>
    <property type="match status" value="1"/>
</dbReference>
<feature type="domain" description="4Fe-4S Mo/W bis-MGD-type" evidence="5">
    <location>
        <begin position="1"/>
        <end position="56"/>
    </location>
</feature>